<sequence length="137" mass="15166">MAMVGHVGCDRFVAVGGIRELATRSLPRNLVTPVTRESYIREARPTSETRFPHCMRAYACALALAVPLRGVKPTVCLTKRNRRHVQHPSPGEIVAPRSFAPSCVLHRSAGRLELRSEYAPSRYGARARACVRACMQP</sequence>
<evidence type="ECO:0000313" key="2">
    <source>
        <dbReference type="Proteomes" id="UP000275846"/>
    </source>
</evidence>
<accession>A0A183TFY4</accession>
<proteinExistence type="predicted"/>
<protein>
    <submittedName>
        <fullName evidence="3">Protein of unassigned function</fullName>
    </submittedName>
</protein>
<organism evidence="3">
    <name type="scientific">Schistocephalus solidus</name>
    <name type="common">Tapeworm</name>
    <dbReference type="NCBI Taxonomy" id="70667"/>
    <lineage>
        <taxon>Eukaryota</taxon>
        <taxon>Metazoa</taxon>
        <taxon>Spiralia</taxon>
        <taxon>Lophotrochozoa</taxon>
        <taxon>Platyhelminthes</taxon>
        <taxon>Cestoda</taxon>
        <taxon>Eucestoda</taxon>
        <taxon>Diphyllobothriidea</taxon>
        <taxon>Diphyllobothriidae</taxon>
        <taxon>Schistocephalus</taxon>
    </lineage>
</organism>
<dbReference type="Proteomes" id="UP000275846">
    <property type="component" value="Unassembled WGS sequence"/>
</dbReference>
<name>A0A183TFY4_SCHSO</name>
<gene>
    <name evidence="1" type="ORF">SSLN_LOCUS15382</name>
</gene>
<keyword evidence="2" id="KW-1185">Reference proteome</keyword>
<dbReference type="WBParaSite" id="SSLN_0001595901-mRNA-1">
    <property type="protein sequence ID" value="SSLN_0001595901-mRNA-1"/>
    <property type="gene ID" value="SSLN_0001595901"/>
</dbReference>
<reference evidence="3" key="1">
    <citation type="submission" date="2016-06" db="UniProtKB">
        <authorList>
            <consortium name="WormBaseParasite"/>
        </authorList>
    </citation>
    <scope>IDENTIFICATION</scope>
</reference>
<evidence type="ECO:0000313" key="3">
    <source>
        <dbReference type="WBParaSite" id="SSLN_0001595901-mRNA-1"/>
    </source>
</evidence>
<dbReference type="EMBL" id="UYSU01039883">
    <property type="protein sequence ID" value="VDM01768.1"/>
    <property type="molecule type" value="Genomic_DNA"/>
</dbReference>
<dbReference type="AlphaFoldDB" id="A0A183TFY4"/>
<reference evidence="1 2" key="2">
    <citation type="submission" date="2018-11" db="EMBL/GenBank/DDBJ databases">
        <authorList>
            <consortium name="Pathogen Informatics"/>
        </authorList>
    </citation>
    <scope>NUCLEOTIDE SEQUENCE [LARGE SCALE GENOMIC DNA]</scope>
    <source>
        <strain evidence="1 2">NST_G2</strain>
    </source>
</reference>
<evidence type="ECO:0000313" key="1">
    <source>
        <dbReference type="EMBL" id="VDM01768.1"/>
    </source>
</evidence>